<gene>
    <name evidence="13" type="ORF">GBAR_LOCUS16676</name>
</gene>
<dbReference type="PANTHER" id="PTHR24346:SF30">
    <property type="entry name" value="MATERNAL EMBRYONIC LEUCINE ZIPPER KINASE"/>
    <property type="match status" value="1"/>
</dbReference>
<dbReference type="Pfam" id="PF00069">
    <property type="entry name" value="Pkinase"/>
    <property type="match status" value="1"/>
</dbReference>
<feature type="compositionally biased region" description="Basic and acidic residues" evidence="11">
    <location>
        <begin position="377"/>
        <end position="396"/>
    </location>
</feature>
<evidence type="ECO:0000256" key="11">
    <source>
        <dbReference type="SAM" id="MobiDB-lite"/>
    </source>
</evidence>
<evidence type="ECO:0000256" key="3">
    <source>
        <dbReference type="ARBA" id="ARBA00022679"/>
    </source>
</evidence>
<dbReference type="PROSITE" id="PS50011">
    <property type="entry name" value="PROTEIN_KINASE_DOM"/>
    <property type="match status" value="1"/>
</dbReference>
<dbReference type="PROSITE" id="PS00108">
    <property type="entry name" value="PROTEIN_KINASE_ST"/>
    <property type="match status" value="1"/>
</dbReference>
<name>A0AA35SFX1_GEOBA</name>
<dbReference type="InterPro" id="IPR048637">
    <property type="entry name" value="MELK_UBA"/>
</dbReference>
<dbReference type="FunFam" id="1.10.510.10:FF:000271">
    <property type="entry name" value="Non-specific serine/threonine protein kinase"/>
    <property type="match status" value="1"/>
</dbReference>
<feature type="compositionally biased region" description="Basic and acidic residues" evidence="11">
    <location>
        <begin position="406"/>
        <end position="420"/>
    </location>
</feature>
<dbReference type="PROSITE" id="PS00107">
    <property type="entry name" value="PROTEIN_KINASE_ATP"/>
    <property type="match status" value="1"/>
</dbReference>
<dbReference type="GO" id="GO:0035556">
    <property type="term" value="P:intracellular signal transduction"/>
    <property type="evidence" value="ECO:0007669"/>
    <property type="project" value="TreeGrafter"/>
</dbReference>
<dbReference type="InterPro" id="IPR017441">
    <property type="entry name" value="Protein_kinase_ATP_BS"/>
</dbReference>
<evidence type="ECO:0000256" key="10">
    <source>
        <dbReference type="RuleBase" id="RU000304"/>
    </source>
</evidence>
<dbReference type="InterPro" id="IPR000719">
    <property type="entry name" value="Prot_kinase_dom"/>
</dbReference>
<dbReference type="Pfam" id="PF21594">
    <property type="entry name" value="UBA_MELK"/>
    <property type="match status" value="1"/>
</dbReference>
<feature type="binding site" evidence="9">
    <location>
        <position position="49"/>
    </location>
    <ligand>
        <name>ATP</name>
        <dbReference type="ChEBI" id="CHEBI:30616"/>
    </ligand>
</feature>
<dbReference type="SUPFAM" id="SSF56112">
    <property type="entry name" value="Protein kinase-like (PK-like)"/>
    <property type="match status" value="1"/>
</dbReference>
<evidence type="ECO:0000256" key="9">
    <source>
        <dbReference type="PROSITE-ProRule" id="PRU10141"/>
    </source>
</evidence>
<dbReference type="GO" id="GO:0005737">
    <property type="term" value="C:cytoplasm"/>
    <property type="evidence" value="ECO:0007669"/>
    <property type="project" value="TreeGrafter"/>
</dbReference>
<comment type="catalytic activity">
    <reaction evidence="7">
        <text>L-threonyl-[protein] + ATP = O-phospho-L-threonyl-[protein] + ADP + H(+)</text>
        <dbReference type="Rhea" id="RHEA:46608"/>
        <dbReference type="Rhea" id="RHEA-COMP:11060"/>
        <dbReference type="Rhea" id="RHEA-COMP:11605"/>
        <dbReference type="ChEBI" id="CHEBI:15378"/>
        <dbReference type="ChEBI" id="CHEBI:30013"/>
        <dbReference type="ChEBI" id="CHEBI:30616"/>
        <dbReference type="ChEBI" id="CHEBI:61977"/>
        <dbReference type="ChEBI" id="CHEBI:456216"/>
        <dbReference type="EC" id="2.7.11.1"/>
    </reaction>
</comment>
<evidence type="ECO:0000256" key="5">
    <source>
        <dbReference type="ARBA" id="ARBA00022777"/>
    </source>
</evidence>
<dbReference type="GO" id="GO:0004674">
    <property type="term" value="F:protein serine/threonine kinase activity"/>
    <property type="evidence" value="ECO:0007669"/>
    <property type="project" value="UniProtKB-KW"/>
</dbReference>
<dbReference type="CDD" id="cd14341">
    <property type="entry name" value="UBA_MELK"/>
    <property type="match status" value="1"/>
</dbReference>
<keyword evidence="14" id="KW-1185">Reference proteome</keyword>
<dbReference type="GO" id="GO:0005524">
    <property type="term" value="F:ATP binding"/>
    <property type="evidence" value="ECO:0007669"/>
    <property type="project" value="UniProtKB-UniRule"/>
</dbReference>
<evidence type="ECO:0000256" key="7">
    <source>
        <dbReference type="ARBA" id="ARBA00047899"/>
    </source>
</evidence>
<feature type="region of interest" description="Disordered" evidence="11">
    <location>
        <begin position="360"/>
        <end position="453"/>
    </location>
</feature>
<dbReference type="AlphaFoldDB" id="A0AA35SFX1"/>
<keyword evidence="3" id="KW-0808">Transferase</keyword>
<evidence type="ECO:0000256" key="2">
    <source>
        <dbReference type="ARBA" id="ARBA00022527"/>
    </source>
</evidence>
<keyword evidence="6 9" id="KW-0067">ATP-binding</keyword>
<comment type="catalytic activity">
    <reaction evidence="8">
        <text>L-seryl-[protein] + ATP = O-phospho-L-seryl-[protein] + ADP + H(+)</text>
        <dbReference type="Rhea" id="RHEA:17989"/>
        <dbReference type="Rhea" id="RHEA-COMP:9863"/>
        <dbReference type="Rhea" id="RHEA-COMP:11604"/>
        <dbReference type="ChEBI" id="CHEBI:15378"/>
        <dbReference type="ChEBI" id="CHEBI:29999"/>
        <dbReference type="ChEBI" id="CHEBI:30616"/>
        <dbReference type="ChEBI" id="CHEBI:83421"/>
        <dbReference type="ChEBI" id="CHEBI:456216"/>
        <dbReference type="EC" id="2.7.11.1"/>
    </reaction>
</comment>
<proteinExistence type="inferred from homology"/>
<evidence type="ECO:0000256" key="4">
    <source>
        <dbReference type="ARBA" id="ARBA00022741"/>
    </source>
</evidence>
<protein>
    <recommendedName>
        <fullName evidence="1">non-specific serine/threonine protein kinase</fullName>
        <ecNumber evidence="1">2.7.11.1</ecNumber>
    </recommendedName>
</protein>
<reference evidence="13" key="1">
    <citation type="submission" date="2023-03" db="EMBL/GenBank/DDBJ databases">
        <authorList>
            <person name="Steffen K."/>
            <person name="Cardenas P."/>
        </authorList>
    </citation>
    <scope>NUCLEOTIDE SEQUENCE</scope>
</reference>
<dbReference type="InterPro" id="IPR011009">
    <property type="entry name" value="Kinase-like_dom_sf"/>
</dbReference>
<organism evidence="13 14">
    <name type="scientific">Geodia barretti</name>
    <name type="common">Barrett's horny sponge</name>
    <dbReference type="NCBI Taxonomy" id="519541"/>
    <lineage>
        <taxon>Eukaryota</taxon>
        <taxon>Metazoa</taxon>
        <taxon>Porifera</taxon>
        <taxon>Demospongiae</taxon>
        <taxon>Heteroscleromorpha</taxon>
        <taxon>Tetractinellida</taxon>
        <taxon>Astrophorina</taxon>
        <taxon>Geodiidae</taxon>
        <taxon>Geodia</taxon>
    </lineage>
</organism>
<evidence type="ECO:0000313" key="14">
    <source>
        <dbReference type="Proteomes" id="UP001174909"/>
    </source>
</evidence>
<evidence type="ECO:0000256" key="1">
    <source>
        <dbReference type="ARBA" id="ARBA00012513"/>
    </source>
</evidence>
<keyword evidence="2 10" id="KW-0723">Serine/threonine-protein kinase</keyword>
<dbReference type="EMBL" id="CASHTH010002396">
    <property type="protein sequence ID" value="CAI8029345.1"/>
    <property type="molecule type" value="Genomic_DNA"/>
</dbReference>
<dbReference type="SMART" id="SM00220">
    <property type="entry name" value="S_TKc"/>
    <property type="match status" value="1"/>
</dbReference>
<sequence length="495" mass="56166">MTTGHVQGRRMRYPELESRYELHETLGTGGFAKVKAAVHKLTGERVAVKIMNKKGLGADLPRAFREIGCLKKLRHQHICQLYEVIETPEMIYLVIEFCPGGELFDYIVAKERLREKEARSFFRQILSALRYVHDRGFIHRDLKPENLLLDENSNIKLIDFGLVAEPDDPQDLLATCCGSPAYAAPELIRGGPYIGTRADVWSLGVLLYALLNGFLPFDDDHTPYLYKLIQKGEYETPEWLSLESISIIKKLLQTNPERRIAVDDLLSNKWVMSGHQSEVEWASRIDLSELDTECVKVLADYNGYCYEAMEDDLCKWRYDETTAAYLLLLQQKLRGKQPKILLPPKNSVVVTTRVGSDLMSPLLTSMAPKELSSSSTETEREGERRGRREGGEREREEGEEDEDEEGFHTPEEEPGKENARPADPNSAASPPPQSGTRRISLGQPMHPPDGEMTRLALQKHLERLVPQRLQPPSELNPMMTAPHVPSLLTTKTRYS</sequence>
<evidence type="ECO:0000259" key="12">
    <source>
        <dbReference type="PROSITE" id="PS50011"/>
    </source>
</evidence>
<keyword evidence="4 9" id="KW-0547">Nucleotide-binding</keyword>
<comment type="caution">
    <text evidence="13">The sequence shown here is derived from an EMBL/GenBank/DDBJ whole genome shotgun (WGS) entry which is preliminary data.</text>
</comment>
<evidence type="ECO:0000256" key="8">
    <source>
        <dbReference type="ARBA" id="ARBA00048679"/>
    </source>
</evidence>
<dbReference type="FunFam" id="3.30.200.20:FF:000003">
    <property type="entry name" value="Non-specific serine/threonine protein kinase"/>
    <property type="match status" value="1"/>
</dbReference>
<feature type="region of interest" description="Disordered" evidence="11">
    <location>
        <begin position="470"/>
        <end position="495"/>
    </location>
</feature>
<accession>A0AA35SFX1</accession>
<dbReference type="EC" id="2.7.11.1" evidence="1"/>
<keyword evidence="5 13" id="KW-0418">Kinase</keyword>
<dbReference type="Gene3D" id="1.10.510.10">
    <property type="entry name" value="Transferase(Phosphotransferase) domain 1"/>
    <property type="match status" value="1"/>
</dbReference>
<dbReference type="PANTHER" id="PTHR24346">
    <property type="entry name" value="MAP/MICROTUBULE AFFINITY-REGULATING KINASE"/>
    <property type="match status" value="1"/>
</dbReference>
<evidence type="ECO:0000313" key="13">
    <source>
        <dbReference type="EMBL" id="CAI8029345.1"/>
    </source>
</evidence>
<comment type="similarity">
    <text evidence="10">Belongs to the protein kinase superfamily.</text>
</comment>
<dbReference type="InterPro" id="IPR008271">
    <property type="entry name" value="Ser/Thr_kinase_AS"/>
</dbReference>
<dbReference type="Proteomes" id="UP001174909">
    <property type="component" value="Unassembled WGS sequence"/>
</dbReference>
<feature type="domain" description="Protein kinase" evidence="12">
    <location>
        <begin position="20"/>
        <end position="271"/>
    </location>
</feature>
<evidence type="ECO:0000256" key="6">
    <source>
        <dbReference type="ARBA" id="ARBA00022840"/>
    </source>
</evidence>